<evidence type="ECO:0000313" key="3">
    <source>
        <dbReference type="Proteomes" id="UP000053257"/>
    </source>
</evidence>
<keyword evidence="3" id="KW-1185">Reference proteome</keyword>
<protein>
    <submittedName>
        <fullName evidence="2">Uncharacterized protein</fullName>
    </submittedName>
</protein>
<dbReference type="OrthoDB" id="3071225at2759"/>
<feature type="compositionally biased region" description="Low complexity" evidence="1">
    <location>
        <begin position="1"/>
        <end position="12"/>
    </location>
</feature>
<dbReference type="AlphaFoldDB" id="A0A0C3PFA5"/>
<proteinExistence type="predicted"/>
<name>A0A0C3PFA5_PHLG1</name>
<evidence type="ECO:0000256" key="1">
    <source>
        <dbReference type="SAM" id="MobiDB-lite"/>
    </source>
</evidence>
<feature type="region of interest" description="Disordered" evidence="1">
    <location>
        <begin position="390"/>
        <end position="458"/>
    </location>
</feature>
<feature type="compositionally biased region" description="Basic and acidic residues" evidence="1">
    <location>
        <begin position="448"/>
        <end position="458"/>
    </location>
</feature>
<gene>
    <name evidence="2" type="ORF">PHLGIDRAFT_129634</name>
</gene>
<sequence length="458" mass="50140">MFSHPSASYAPRAPRPAYPYQQPSSYDLMLASQSASTLSSSTPSLVARSLASTPSSSTFPEADGVRNLPSDESEILYATGLDHLDLNEEDTIRWSTRLQQDEIIPKTNAAQTNQPSPSFVPNPHAQPYIPTIVRRRANADPVSCGIDGVSWQPHREWLRPFRAGSVTSYAGVRQAYAQDIVSAGPWDTAIMSELAARFVERVAEGCSETLAHVAPLASEVHRCFRDGVGEGVATSFIELLKQHLLSEFRAWWLSALPSSVVNILSCSPSPPHAPPFRSVSSAIAVATFVGDLFAEGLIKGSFVQLCMNMIIDKLSVLEEVEALHAIVLHSGERLYDRVPLSDFQANLQLRCMNVPMMSVAGKMNVLHDAQCHVQAITTLVESWAAARATPAPSEFSEPSSEYSDYNPEHTIHRHTRDDGHPASLEEFSPFRYTSAPDAALSSKQQSSAERRWADIVKA</sequence>
<organism evidence="2 3">
    <name type="scientific">Phlebiopsis gigantea (strain 11061_1 CR5-6)</name>
    <name type="common">White-rot fungus</name>
    <name type="synonym">Peniophora gigantea</name>
    <dbReference type="NCBI Taxonomy" id="745531"/>
    <lineage>
        <taxon>Eukaryota</taxon>
        <taxon>Fungi</taxon>
        <taxon>Dikarya</taxon>
        <taxon>Basidiomycota</taxon>
        <taxon>Agaricomycotina</taxon>
        <taxon>Agaricomycetes</taxon>
        <taxon>Polyporales</taxon>
        <taxon>Phanerochaetaceae</taxon>
        <taxon>Phlebiopsis</taxon>
    </lineage>
</organism>
<feature type="compositionally biased region" description="Low complexity" evidence="1">
    <location>
        <begin position="390"/>
        <end position="403"/>
    </location>
</feature>
<dbReference type="HOGENOM" id="CLU_639520_0_0_1"/>
<evidence type="ECO:0000313" key="2">
    <source>
        <dbReference type="EMBL" id="KIP04233.1"/>
    </source>
</evidence>
<dbReference type="EMBL" id="KN840581">
    <property type="protein sequence ID" value="KIP04233.1"/>
    <property type="molecule type" value="Genomic_DNA"/>
</dbReference>
<dbReference type="Proteomes" id="UP000053257">
    <property type="component" value="Unassembled WGS sequence"/>
</dbReference>
<reference evidence="2 3" key="1">
    <citation type="journal article" date="2014" name="PLoS Genet.">
        <title>Analysis of the Phlebiopsis gigantea genome, transcriptome and secretome provides insight into its pioneer colonization strategies of wood.</title>
        <authorList>
            <person name="Hori C."/>
            <person name="Ishida T."/>
            <person name="Igarashi K."/>
            <person name="Samejima M."/>
            <person name="Suzuki H."/>
            <person name="Master E."/>
            <person name="Ferreira P."/>
            <person name="Ruiz-Duenas F.J."/>
            <person name="Held B."/>
            <person name="Canessa P."/>
            <person name="Larrondo L.F."/>
            <person name="Schmoll M."/>
            <person name="Druzhinina I.S."/>
            <person name="Kubicek C.P."/>
            <person name="Gaskell J.A."/>
            <person name="Kersten P."/>
            <person name="St John F."/>
            <person name="Glasner J."/>
            <person name="Sabat G."/>
            <person name="Splinter BonDurant S."/>
            <person name="Syed K."/>
            <person name="Yadav J."/>
            <person name="Mgbeahuruike A.C."/>
            <person name="Kovalchuk A."/>
            <person name="Asiegbu F.O."/>
            <person name="Lackner G."/>
            <person name="Hoffmeister D."/>
            <person name="Rencoret J."/>
            <person name="Gutierrez A."/>
            <person name="Sun H."/>
            <person name="Lindquist E."/>
            <person name="Barry K."/>
            <person name="Riley R."/>
            <person name="Grigoriev I.V."/>
            <person name="Henrissat B."/>
            <person name="Kues U."/>
            <person name="Berka R.M."/>
            <person name="Martinez A.T."/>
            <person name="Covert S.F."/>
            <person name="Blanchette R.A."/>
            <person name="Cullen D."/>
        </authorList>
    </citation>
    <scope>NUCLEOTIDE SEQUENCE [LARGE SCALE GENOMIC DNA]</scope>
    <source>
        <strain evidence="2 3">11061_1 CR5-6</strain>
    </source>
</reference>
<feature type="compositionally biased region" description="Basic and acidic residues" evidence="1">
    <location>
        <begin position="406"/>
        <end position="420"/>
    </location>
</feature>
<accession>A0A0C3PFA5</accession>
<feature type="region of interest" description="Disordered" evidence="1">
    <location>
        <begin position="1"/>
        <end position="20"/>
    </location>
</feature>